<reference evidence="2" key="1">
    <citation type="submission" date="2016-08" db="EMBL/GenBank/DDBJ databases">
        <authorList>
            <person name="Varghese N."/>
            <person name="Submissions Spin"/>
        </authorList>
    </citation>
    <scope>NUCLEOTIDE SEQUENCE [LARGE SCALE GENOMIC DNA]</scope>
    <source>
        <strain evidence="2">R-53144</strain>
    </source>
</reference>
<dbReference type="PIRSF" id="PIRSF028451">
    <property type="entry name" value="UCP028451"/>
    <property type="match status" value="1"/>
</dbReference>
<protein>
    <submittedName>
        <fullName evidence="1">TIGR02453 family protein</fullName>
    </submittedName>
</protein>
<dbReference type="EMBL" id="FMBA01000013">
    <property type="protein sequence ID" value="SCB97331.1"/>
    <property type="molecule type" value="Genomic_DNA"/>
</dbReference>
<keyword evidence="2" id="KW-1185">Reference proteome</keyword>
<proteinExistence type="predicted"/>
<dbReference type="OrthoDB" id="9794241at2"/>
<dbReference type="RefSeq" id="WP_091122096.1">
    <property type="nucleotide sequence ID" value="NZ_FMBA01000013.1"/>
</dbReference>
<dbReference type="Pfam" id="PF09365">
    <property type="entry name" value="DUF2461"/>
    <property type="match status" value="1"/>
</dbReference>
<dbReference type="InterPro" id="IPR012808">
    <property type="entry name" value="CHP02453"/>
</dbReference>
<dbReference type="NCBIfam" id="TIGR02453">
    <property type="entry name" value="TIGR02453 family protein"/>
    <property type="match status" value="1"/>
</dbReference>
<sequence>MANFTGFTQEGLNFLQDAWINNSKLWFEEHRAIYDNDLVKPFRLLVEQLTPEMLKIDEWFETRPAIGKTISRIHRDTRFSNDKSLYRSRLWLTFKRPNKDWKEAPAYFFEISPSSYQYGLGYYCSSKQTMDIFRDEILNDTNKFLTMTRCVKKPFELVGESYKRPLIKEQDAKIATWYNRKNLAVMVTSNHIENVLDSDLPQKLIKGFKQLVPLYDYLMRVEMIKNIPML</sequence>
<dbReference type="PANTHER" id="PTHR36452">
    <property type="entry name" value="CHROMOSOME 12, WHOLE GENOME SHOTGUN SEQUENCE"/>
    <property type="match status" value="1"/>
</dbReference>
<gene>
    <name evidence="1" type="ORF">GA0061080_101338</name>
</gene>
<dbReference type="STRING" id="1798183.GA0061080_101338"/>
<dbReference type="AlphaFoldDB" id="A0A1C4AS12"/>
<dbReference type="PANTHER" id="PTHR36452:SF1">
    <property type="entry name" value="DUF2461 DOMAIN-CONTAINING PROTEIN"/>
    <property type="match status" value="1"/>
</dbReference>
<name>A0A1C4AS12_9GAMM</name>
<evidence type="ECO:0000313" key="2">
    <source>
        <dbReference type="Proteomes" id="UP000199698"/>
    </source>
</evidence>
<accession>A0A1C4AS12</accession>
<dbReference type="Proteomes" id="UP000199698">
    <property type="component" value="Unassembled WGS sequence"/>
</dbReference>
<evidence type="ECO:0000313" key="1">
    <source>
        <dbReference type="EMBL" id="SCB97331.1"/>
    </source>
</evidence>
<dbReference type="InterPro" id="IPR015996">
    <property type="entry name" value="UCP028451"/>
</dbReference>
<organism evidence="1 2">
    <name type="scientific">Gilliamella intestini</name>
    <dbReference type="NCBI Taxonomy" id="1798183"/>
    <lineage>
        <taxon>Bacteria</taxon>
        <taxon>Pseudomonadati</taxon>
        <taxon>Pseudomonadota</taxon>
        <taxon>Gammaproteobacteria</taxon>
        <taxon>Orbales</taxon>
        <taxon>Orbaceae</taxon>
        <taxon>Gilliamella</taxon>
    </lineage>
</organism>